<dbReference type="AlphaFoldDB" id="A0AA88U7J8"/>
<proteinExistence type="predicted"/>
<feature type="region of interest" description="Disordered" evidence="2">
    <location>
        <begin position="60"/>
        <end position="328"/>
    </location>
</feature>
<keyword evidence="1" id="KW-0175">Coiled coil</keyword>
<organism evidence="3 4">
    <name type="scientific">Cirrhinus molitorella</name>
    <name type="common">mud carp</name>
    <dbReference type="NCBI Taxonomy" id="172907"/>
    <lineage>
        <taxon>Eukaryota</taxon>
        <taxon>Metazoa</taxon>
        <taxon>Chordata</taxon>
        <taxon>Craniata</taxon>
        <taxon>Vertebrata</taxon>
        <taxon>Euteleostomi</taxon>
        <taxon>Actinopterygii</taxon>
        <taxon>Neopterygii</taxon>
        <taxon>Teleostei</taxon>
        <taxon>Ostariophysi</taxon>
        <taxon>Cypriniformes</taxon>
        <taxon>Cyprinidae</taxon>
        <taxon>Labeoninae</taxon>
        <taxon>Labeonini</taxon>
        <taxon>Cirrhinus</taxon>
    </lineage>
</organism>
<evidence type="ECO:0000256" key="2">
    <source>
        <dbReference type="SAM" id="MobiDB-lite"/>
    </source>
</evidence>
<comment type="caution">
    <text evidence="3">The sequence shown here is derived from an EMBL/GenBank/DDBJ whole genome shotgun (WGS) entry which is preliminary data.</text>
</comment>
<gene>
    <name evidence="3" type="ORF">Q8A67_001380</name>
</gene>
<accession>A0AA88U7J8</accession>
<dbReference type="PANTHER" id="PTHR33104">
    <property type="entry name" value="SI:DKEY-29D5.2"/>
    <property type="match status" value="1"/>
</dbReference>
<name>A0AA88U7J8_9TELE</name>
<dbReference type="CDD" id="cd19757">
    <property type="entry name" value="Bbox1"/>
    <property type="match status" value="1"/>
</dbReference>
<evidence type="ECO:0000313" key="4">
    <source>
        <dbReference type="Proteomes" id="UP001187343"/>
    </source>
</evidence>
<dbReference type="Proteomes" id="UP001187343">
    <property type="component" value="Unassembled WGS sequence"/>
</dbReference>
<dbReference type="EMBL" id="JAUYZG010000001">
    <property type="protein sequence ID" value="KAK2917006.1"/>
    <property type="molecule type" value="Genomic_DNA"/>
</dbReference>
<feature type="compositionally biased region" description="Basic and acidic residues" evidence="2">
    <location>
        <begin position="205"/>
        <end position="328"/>
    </location>
</feature>
<feature type="compositionally biased region" description="Basic and acidic residues" evidence="2">
    <location>
        <begin position="60"/>
        <end position="191"/>
    </location>
</feature>
<evidence type="ECO:0000313" key="3">
    <source>
        <dbReference type="EMBL" id="KAK2917006.1"/>
    </source>
</evidence>
<sequence length="859" mass="104599">MIEEVKNTTEGRYFTNKMFEEAEMSIKMRMEDIMKEKDREIQAQKEELKAKYEIEMKNMTKRLEDEKQRADEEKMKMEDKLREKEEKLRNEIEEKEQKKREIEKQKRSEEEKLQAEYHQKIEEMKREIENQRSRYEKEQKEREEENTTRKEKHREDQEKMKHEQERILAELKMKQEEEIKKRDLEEKRKKEEEEEERQRWKRKIKEAENDRKEIQEEIKRQQREWEDGKKCQMRERAEEERKKKERHEEELREKQEELEKMRKRFEREREEERQSRENEREKQRREREEKERQYEEKKTEMKRNYEQLERERKEEWERRKLKDEKQQEEERKRWKEMIEDLKQEQEKVLKRKEKDEKERKDQEAKERVEMKQKYDEEIKEIKKKHEDEARKQAEEFNDSTERKLLHVQQLTEMIQEHQEQQELLEKLYKHLKAQEGEEIKELLQKIEKLKNKRGYSLIQDVQDLLGSGAEQPFPSDWRNRQTTSLENWTVMRPFMVNNMLSSEKPKEGVCHHCGHKAAVVMCRDCLPRSLYCTACDLSTHETLVLHNRASMVEGFFRYLPPSTFVKQHEGGKFSYHEKVRTDMLTIQASGWNKRKAENLDRTLAKRYIKTVQRIAEATNDLQKLTAELSLQQDTVQQWVSDVQQWTSGATIQNDLQRTIEELYLGIKQRKFQLYRQSGGNKQRHRLRRKIAVEKKALEVAINDHNATVGEDDKLPPPNELLAVDNYSWPWECHGDMERKKNVFDKVMLLARLKEEEFIVVREVKQHMEYMRSVAGLIEEFTFQLTGDTNGKCSTEGLMEKGREGLLCVLKRRLCEVETQLATARTTYRSILGLQTLPLDDFSEEEDSENTSSTDEELEE</sequence>
<keyword evidence="4" id="KW-1185">Reference proteome</keyword>
<protein>
    <submittedName>
        <fullName evidence="3">Uncharacterized protein</fullName>
    </submittedName>
</protein>
<feature type="coiled-coil region" evidence="1">
    <location>
        <begin position="607"/>
        <end position="634"/>
    </location>
</feature>
<feature type="region of interest" description="Disordered" evidence="2">
    <location>
        <begin position="346"/>
        <end position="371"/>
    </location>
</feature>
<dbReference type="PANTHER" id="PTHR33104:SF2">
    <property type="entry name" value="CXC3 LIKE CYSTEINE CLUSTER DOMAIN-CONTAINING PROTEIN"/>
    <property type="match status" value="1"/>
</dbReference>
<evidence type="ECO:0000256" key="1">
    <source>
        <dbReference type="SAM" id="Coils"/>
    </source>
</evidence>
<reference evidence="3" key="1">
    <citation type="submission" date="2023-08" db="EMBL/GenBank/DDBJ databases">
        <title>Chromosome-level Genome Assembly of mud carp (Cirrhinus molitorella).</title>
        <authorList>
            <person name="Liu H."/>
        </authorList>
    </citation>
    <scope>NUCLEOTIDE SEQUENCE</scope>
    <source>
        <strain evidence="3">Prfri</strain>
        <tissue evidence="3">Muscle</tissue>
    </source>
</reference>